<feature type="compositionally biased region" description="Polar residues" evidence="1">
    <location>
        <begin position="108"/>
        <end position="121"/>
    </location>
</feature>
<keyword evidence="3" id="KW-1185">Reference proteome</keyword>
<reference evidence="2 3" key="1">
    <citation type="submission" date="2021-06" db="EMBL/GenBank/DDBJ databases">
        <title>Caerostris darwini draft genome.</title>
        <authorList>
            <person name="Kono N."/>
            <person name="Arakawa K."/>
        </authorList>
    </citation>
    <scope>NUCLEOTIDE SEQUENCE [LARGE SCALE GENOMIC DNA]</scope>
</reference>
<comment type="caution">
    <text evidence="2">The sequence shown here is derived from an EMBL/GenBank/DDBJ whole genome shotgun (WGS) entry which is preliminary data.</text>
</comment>
<name>A0AAV4UWX7_9ARAC</name>
<proteinExistence type="predicted"/>
<dbReference type="AlphaFoldDB" id="A0AAV4UWX7"/>
<evidence type="ECO:0000256" key="1">
    <source>
        <dbReference type="SAM" id="MobiDB-lite"/>
    </source>
</evidence>
<sequence length="359" mass="39999">MRRVSMAGRGGEGSPPPAAISQECPVDGLPRGHPVCSSCPHFSPSHPFRSLTNDIALTLFALLTPSLQAIHCDWPPDLLLQEQVTSALEEVEAEPPRNSSGGRLKSPPSINRRASSRMTRPQSVLQETALCPWCCLTNLCPCEYKKAVMGGREGTDVLFKFSECFCNAYKQDLQYNPMKRKSHEQDSHRHPDIHHSAVEASCLNKSYKEKSTPLFFKEKVRLLSTQSTLFSKKPNFAARKVQVVHQVRQRNCSTITIKARFKAIWMVTVSFLQKLLQLNAAHGLQHDVDRDIRQTLLNGQLRSALALSQLLTSRHHVASSFFDSLYRTVAPLKLITGCCSGQIIRNAFGPASRDTTTAH</sequence>
<feature type="region of interest" description="Disordered" evidence="1">
    <location>
        <begin position="90"/>
        <end position="121"/>
    </location>
</feature>
<dbReference type="EMBL" id="BPLQ01012086">
    <property type="protein sequence ID" value="GIY62411.1"/>
    <property type="molecule type" value="Genomic_DNA"/>
</dbReference>
<protein>
    <submittedName>
        <fullName evidence="2">Uncharacterized protein</fullName>
    </submittedName>
</protein>
<organism evidence="2 3">
    <name type="scientific">Caerostris darwini</name>
    <dbReference type="NCBI Taxonomy" id="1538125"/>
    <lineage>
        <taxon>Eukaryota</taxon>
        <taxon>Metazoa</taxon>
        <taxon>Ecdysozoa</taxon>
        <taxon>Arthropoda</taxon>
        <taxon>Chelicerata</taxon>
        <taxon>Arachnida</taxon>
        <taxon>Araneae</taxon>
        <taxon>Araneomorphae</taxon>
        <taxon>Entelegynae</taxon>
        <taxon>Araneoidea</taxon>
        <taxon>Araneidae</taxon>
        <taxon>Caerostris</taxon>
    </lineage>
</organism>
<evidence type="ECO:0000313" key="2">
    <source>
        <dbReference type="EMBL" id="GIY62411.1"/>
    </source>
</evidence>
<accession>A0AAV4UWX7</accession>
<evidence type="ECO:0000313" key="3">
    <source>
        <dbReference type="Proteomes" id="UP001054837"/>
    </source>
</evidence>
<dbReference type="Proteomes" id="UP001054837">
    <property type="component" value="Unassembled WGS sequence"/>
</dbReference>
<feature type="region of interest" description="Disordered" evidence="1">
    <location>
        <begin position="1"/>
        <end position="21"/>
    </location>
</feature>
<gene>
    <name evidence="2" type="ORF">CDAR_50441</name>
</gene>